<organism evidence="3 4">
    <name type="scientific">Pachysolen tannophilus NRRL Y-2460</name>
    <dbReference type="NCBI Taxonomy" id="669874"/>
    <lineage>
        <taxon>Eukaryota</taxon>
        <taxon>Fungi</taxon>
        <taxon>Dikarya</taxon>
        <taxon>Ascomycota</taxon>
        <taxon>Saccharomycotina</taxon>
        <taxon>Pichiomycetes</taxon>
        <taxon>Pachysolenaceae</taxon>
        <taxon>Pachysolen</taxon>
    </lineage>
</organism>
<evidence type="ECO:0000256" key="1">
    <source>
        <dbReference type="SAM" id="MobiDB-lite"/>
    </source>
</evidence>
<accession>A0A1E4TZR5</accession>
<sequence length="421" mass="48617">MVKRPLVEGYLAFFAVRNFSKFGKINNKDPAISDWLNSGKLESQKSRKPITRNDNSDGDGGDGDVLDDLTTFGDLYEPSTKSDSILAMDEIQKLLDDLIKTDSDPILTAEHQTEDQKRYSSIRERDVFNNIFQEIMGKQSFSKTKAQQNVQAIVSNDSFNLTNEDIRHTPLSTSSDYYVNRENIDILSKSSHDYKSSQLQKLEIVKSLSTTFEKLNFLFKKNKDLIEYVDKEIIQRFIYIEQTGKLEIEKIGKIEKQNKSLKKIDSSTSQFEEIEKISKHTPLQPVLDHFTLPILVEFILKYSIQNFNSVQDALTIFQSLKTSSVRLYILSCNNDIYNLMIQTVWNYTKDFNQIKSLLKEMKNNGILGDLKTIKILAQIKIEFLNMLHNKNGNLYLSKFDKYDTKAIDTKLHELNKELSFS</sequence>
<dbReference type="Proteomes" id="UP000094236">
    <property type="component" value="Unassembled WGS sequence"/>
</dbReference>
<feature type="domain" description="Mtf2-like C-terminal" evidence="2">
    <location>
        <begin position="202"/>
        <end position="416"/>
    </location>
</feature>
<dbReference type="PANTHER" id="PTHR39468">
    <property type="entry name" value="CHROMOSOME 7, WHOLE GENOME SHOTGUN SEQUENCE"/>
    <property type="match status" value="1"/>
</dbReference>
<evidence type="ECO:0000259" key="2">
    <source>
        <dbReference type="Pfam" id="PF19189"/>
    </source>
</evidence>
<dbReference type="Pfam" id="PF19189">
    <property type="entry name" value="Mtf2"/>
    <property type="match status" value="1"/>
</dbReference>
<feature type="region of interest" description="Disordered" evidence="1">
    <location>
        <begin position="43"/>
        <end position="64"/>
    </location>
</feature>
<keyword evidence="4" id="KW-1185">Reference proteome</keyword>
<name>A0A1E4TZR5_PACTA</name>
<protein>
    <recommendedName>
        <fullName evidence="2">Mtf2-like C-terminal domain-containing protein</fullName>
    </recommendedName>
</protein>
<dbReference type="STRING" id="669874.A0A1E4TZR5"/>
<reference evidence="4" key="1">
    <citation type="submission" date="2016-05" db="EMBL/GenBank/DDBJ databases">
        <title>Comparative genomics of biotechnologically important yeasts.</title>
        <authorList>
            <consortium name="DOE Joint Genome Institute"/>
            <person name="Riley R."/>
            <person name="Haridas S."/>
            <person name="Wolfe K.H."/>
            <person name="Lopes M.R."/>
            <person name="Hittinger C.T."/>
            <person name="Goker M."/>
            <person name="Salamov A."/>
            <person name="Wisecaver J."/>
            <person name="Long T.M."/>
            <person name="Aerts A.L."/>
            <person name="Barry K."/>
            <person name="Choi C."/>
            <person name="Clum A."/>
            <person name="Coughlan A.Y."/>
            <person name="Deshpande S."/>
            <person name="Douglass A.P."/>
            <person name="Hanson S.J."/>
            <person name="Klenk H.-P."/>
            <person name="Labutti K."/>
            <person name="Lapidus A."/>
            <person name="Lindquist E."/>
            <person name="Lipzen A."/>
            <person name="Meier-Kolthoff J.P."/>
            <person name="Ohm R.A."/>
            <person name="Otillar R.P."/>
            <person name="Pangilinan J."/>
            <person name="Peng Y."/>
            <person name="Rokas A."/>
            <person name="Rosa C.A."/>
            <person name="Scheuner C."/>
            <person name="Sibirny A.A."/>
            <person name="Slot J.C."/>
            <person name="Stielow J.B."/>
            <person name="Sun H."/>
            <person name="Kurtzman C.P."/>
            <person name="Blackwell M."/>
            <person name="Grigoriev I.V."/>
            <person name="Jeffries T.W."/>
        </authorList>
    </citation>
    <scope>NUCLEOTIDE SEQUENCE [LARGE SCALE GENOMIC DNA]</scope>
    <source>
        <strain evidence="4">NRRL Y-2460</strain>
    </source>
</reference>
<dbReference type="GO" id="GO:0005739">
    <property type="term" value="C:mitochondrion"/>
    <property type="evidence" value="ECO:0007669"/>
    <property type="project" value="InterPro"/>
</dbReference>
<dbReference type="OrthoDB" id="2444174at2759"/>
<dbReference type="InterPro" id="IPR040009">
    <property type="entry name" value="Mtf2/C5D6.12-like"/>
</dbReference>
<dbReference type="InterPro" id="IPR043837">
    <property type="entry name" value="Mtf2-like_C"/>
</dbReference>
<evidence type="ECO:0000313" key="4">
    <source>
        <dbReference type="Proteomes" id="UP000094236"/>
    </source>
</evidence>
<dbReference type="EMBL" id="KV454012">
    <property type="protein sequence ID" value="ODV97245.1"/>
    <property type="molecule type" value="Genomic_DNA"/>
</dbReference>
<gene>
    <name evidence="3" type="ORF">PACTADRAFT_48989</name>
</gene>
<proteinExistence type="predicted"/>
<dbReference type="AlphaFoldDB" id="A0A1E4TZR5"/>
<evidence type="ECO:0000313" key="3">
    <source>
        <dbReference type="EMBL" id="ODV97245.1"/>
    </source>
</evidence>
<dbReference type="PANTHER" id="PTHR39468:SF1">
    <property type="entry name" value="MTF2-LIKE C-TERMINAL DOMAIN-CONTAINING PROTEIN"/>
    <property type="match status" value="1"/>
</dbReference>